<reference evidence="2 3" key="1">
    <citation type="submission" date="2020-07" db="EMBL/GenBank/DDBJ databases">
        <title>Genomic Encyclopedia of Type Strains, Phase IV (KMG-IV): sequencing the most valuable type-strain genomes for metagenomic binning, comparative biology and taxonomic classification.</title>
        <authorList>
            <person name="Goeker M."/>
        </authorList>
    </citation>
    <scope>NUCLEOTIDE SEQUENCE [LARGE SCALE GENOMIC DNA]</scope>
    <source>
        <strain evidence="2 3">DSM 15730</strain>
    </source>
</reference>
<accession>A0A7W0BXJ1</accession>
<evidence type="ECO:0000313" key="2">
    <source>
        <dbReference type="EMBL" id="MBA2874596.1"/>
    </source>
</evidence>
<evidence type="ECO:0000256" key="1">
    <source>
        <dbReference type="SAM" id="Phobius"/>
    </source>
</evidence>
<dbReference type="RefSeq" id="WP_181555482.1">
    <property type="nucleotide sequence ID" value="NZ_JACDUT010000003.1"/>
</dbReference>
<feature type="transmembrane region" description="Helical" evidence="1">
    <location>
        <begin position="104"/>
        <end position="126"/>
    </location>
</feature>
<gene>
    <name evidence="2" type="ORF">HNR31_001366</name>
</gene>
<feature type="transmembrane region" description="Helical" evidence="1">
    <location>
        <begin position="552"/>
        <end position="571"/>
    </location>
</feature>
<dbReference type="Pfam" id="PF19484">
    <property type="entry name" value="DUF6020"/>
    <property type="match status" value="1"/>
</dbReference>
<dbReference type="InterPro" id="IPR046062">
    <property type="entry name" value="DUF6020"/>
</dbReference>
<dbReference type="AlphaFoldDB" id="A0A7W0BXJ1"/>
<evidence type="ECO:0000313" key="3">
    <source>
        <dbReference type="Proteomes" id="UP000523087"/>
    </source>
</evidence>
<sequence>MTTSLNRYLGSVITALLSGVAVIFFFTPIRDASWLVILLIIALLTFCYNQVFQSISILKNFPKWKRHLTIGFTLLFSLLAVLSLKGEQLYLLDNSLLTRAYVYIGTYLTICFIVLWIILSLLNMEMDKISHSISKWNILKYALPSLMIWGLYLLAFFPGTMTADSIYQWEQAHTGHFNDWHPVMYTLFIMLVTTLWDSPAAIGISQIIIMSLTVGYCLYQFEKAGANKTIIWVVSFAFALSPINGIYSVTIWKDILYSTFLLLFTTIVFNLVITNGKWIKNNSHLAFFIIVALGVVFFRHNGFVVCLAMLIVLLVAFRQTWKQWLFAISFIIAAHYAVTGPLFDYLKVVPSDPNEALSIPTQQLARVIAYDGNITDEQADYLNQILPLSLWKKNYNPYVTDPIKFSKQYNRKAIFPNNLSNYLHTWWDICLQNPKLSTQALLKQTSLVWQMNQPADGYTSTFVTNIFYGNKFGLKNQIIFDPLTIAVKKYLTISDTTLKPLIWRPATYTFLILLFTFVAFLRNDWKAWLVPLIVLLNTGTVLIALPAQDFRYLYSNSLVFFIAFLFAFISYKKKEMST</sequence>
<dbReference type="Proteomes" id="UP000523087">
    <property type="component" value="Unassembled WGS sequence"/>
</dbReference>
<feature type="transmembrane region" description="Helical" evidence="1">
    <location>
        <begin position="230"/>
        <end position="249"/>
    </location>
</feature>
<keyword evidence="3" id="KW-1185">Reference proteome</keyword>
<feature type="transmembrane region" description="Helical" evidence="1">
    <location>
        <begin position="7"/>
        <end position="26"/>
    </location>
</feature>
<name>A0A7W0BXJ1_9BACL</name>
<proteinExistence type="predicted"/>
<feature type="transmembrane region" description="Helical" evidence="1">
    <location>
        <begin position="255"/>
        <end position="273"/>
    </location>
</feature>
<feature type="transmembrane region" description="Helical" evidence="1">
    <location>
        <begin position="527"/>
        <end position="545"/>
    </location>
</feature>
<dbReference type="EMBL" id="JACDUT010000003">
    <property type="protein sequence ID" value="MBA2874596.1"/>
    <property type="molecule type" value="Genomic_DNA"/>
</dbReference>
<feature type="transmembrane region" description="Helical" evidence="1">
    <location>
        <begin position="32"/>
        <end position="52"/>
    </location>
</feature>
<comment type="caution">
    <text evidence="2">The sequence shown here is derived from an EMBL/GenBank/DDBJ whole genome shotgun (WGS) entry which is preliminary data.</text>
</comment>
<keyword evidence="1" id="KW-0472">Membrane</keyword>
<protein>
    <recommendedName>
        <fullName evidence="4">Glycosyltransferase RgtA/B/C/D-like domain-containing protein</fullName>
    </recommendedName>
</protein>
<feature type="transmembrane region" description="Helical" evidence="1">
    <location>
        <begin position="138"/>
        <end position="157"/>
    </location>
</feature>
<feature type="transmembrane region" description="Helical" evidence="1">
    <location>
        <begin position="64"/>
        <end position="84"/>
    </location>
</feature>
<feature type="transmembrane region" description="Helical" evidence="1">
    <location>
        <begin position="323"/>
        <end position="343"/>
    </location>
</feature>
<feature type="transmembrane region" description="Helical" evidence="1">
    <location>
        <begin position="501"/>
        <end position="521"/>
    </location>
</feature>
<evidence type="ECO:0008006" key="4">
    <source>
        <dbReference type="Google" id="ProtNLM"/>
    </source>
</evidence>
<organism evidence="2 3">
    <name type="scientific">Thermaerobacillus caldiproteolyticus</name>
    <dbReference type="NCBI Taxonomy" id="247480"/>
    <lineage>
        <taxon>Bacteria</taxon>
        <taxon>Bacillati</taxon>
        <taxon>Bacillota</taxon>
        <taxon>Bacilli</taxon>
        <taxon>Bacillales</taxon>
        <taxon>Anoxybacillaceae</taxon>
        <taxon>Thermaerobacillus</taxon>
    </lineage>
</organism>
<keyword evidence="1" id="KW-1133">Transmembrane helix</keyword>
<feature type="transmembrane region" description="Helical" evidence="1">
    <location>
        <begin position="285"/>
        <end position="317"/>
    </location>
</feature>
<keyword evidence="1" id="KW-0812">Transmembrane</keyword>